<evidence type="ECO:0000313" key="1">
    <source>
        <dbReference type="EMBL" id="AHC33958.1"/>
    </source>
</evidence>
<name>A0ACA7P1V7_9PSED</name>
<organism evidence="1 2">
    <name type="scientific">Pseudomonas gorinensis</name>
    <dbReference type="NCBI Taxonomy" id="3240790"/>
    <lineage>
        <taxon>Bacteria</taxon>
        <taxon>Pseudomonadati</taxon>
        <taxon>Pseudomonadota</taxon>
        <taxon>Gammaproteobacteria</taxon>
        <taxon>Pseudomonadales</taxon>
        <taxon>Pseudomonadaceae</taxon>
        <taxon>Pseudomonas</taxon>
    </lineage>
</organism>
<proteinExistence type="predicted"/>
<evidence type="ECO:0000313" key="2">
    <source>
        <dbReference type="Proteomes" id="UP000018725"/>
    </source>
</evidence>
<dbReference type="EMBL" id="CP006852">
    <property type="protein sequence ID" value="AHC33958.1"/>
    <property type="molecule type" value="Genomic_DNA"/>
</dbReference>
<protein>
    <submittedName>
        <fullName evidence="1">Uncharacterized protein</fullName>
    </submittedName>
</protein>
<reference evidence="1 2" key="1">
    <citation type="journal article" date="2014" name="Genome Announc.">
        <title>Complete Genome Sequence of Pseudomonas sp. Strain TKP, Isolated from a gamma-Hexachlorocyclohexane-Degrading Mixed Culture.</title>
        <authorList>
            <person name="Ohtsubo Y."/>
            <person name="Kishida K."/>
            <person name="Sato T."/>
            <person name="Tabata M."/>
            <person name="Kawasumi T."/>
            <person name="Ogura Y."/>
            <person name="Hayashi T."/>
            <person name="Tsuda M."/>
            <person name="Nagata Y."/>
        </authorList>
    </citation>
    <scope>NUCLEOTIDE SEQUENCE [LARGE SCALE GENOMIC DNA]</scope>
    <source>
        <strain evidence="1 2">TKP</strain>
    </source>
</reference>
<gene>
    <name evidence="1" type="ORF">U771_07055</name>
</gene>
<accession>A0ACA7P1V7</accession>
<sequence length="121" mass="13862">MNYFINEIGEIFAFDQGVSAPDGFRNISEAEAMALAAGPSPAFDLVVVERAWRDDELLAVTWLRDRHRDQLEMEASTTLSDEYFMQLLVYIQALRDWPQSPNFPKAELRPVAPIWLAEQTE</sequence>
<keyword evidence="2" id="KW-1185">Reference proteome</keyword>
<dbReference type="Proteomes" id="UP000018725">
    <property type="component" value="Chromosome"/>
</dbReference>